<comment type="subcellular location">
    <subcellularLocation>
        <location evidence="2">Membrane</location>
        <topology evidence="2">Single-pass membrane protein</topology>
    </subcellularLocation>
</comment>
<dbReference type="InterPro" id="IPR002401">
    <property type="entry name" value="Cyt_P450_E_grp-I"/>
</dbReference>
<name>A0A7J6VNM8_THATH</name>
<organism evidence="14 15">
    <name type="scientific">Thalictrum thalictroides</name>
    <name type="common">Rue-anemone</name>
    <name type="synonym">Anemone thalictroides</name>
    <dbReference type="NCBI Taxonomy" id="46969"/>
    <lineage>
        <taxon>Eukaryota</taxon>
        <taxon>Viridiplantae</taxon>
        <taxon>Streptophyta</taxon>
        <taxon>Embryophyta</taxon>
        <taxon>Tracheophyta</taxon>
        <taxon>Spermatophyta</taxon>
        <taxon>Magnoliopsida</taxon>
        <taxon>Ranunculales</taxon>
        <taxon>Ranunculaceae</taxon>
        <taxon>Thalictroideae</taxon>
        <taxon>Thalictrum</taxon>
    </lineage>
</organism>
<dbReference type="InterPro" id="IPR017972">
    <property type="entry name" value="Cyt_P450_CS"/>
</dbReference>
<dbReference type="GO" id="GO:0016020">
    <property type="term" value="C:membrane"/>
    <property type="evidence" value="ECO:0007669"/>
    <property type="project" value="UniProtKB-SubCell"/>
</dbReference>
<evidence type="ECO:0000256" key="2">
    <source>
        <dbReference type="ARBA" id="ARBA00004167"/>
    </source>
</evidence>
<dbReference type="GO" id="GO:0020037">
    <property type="term" value="F:heme binding"/>
    <property type="evidence" value="ECO:0007669"/>
    <property type="project" value="InterPro"/>
</dbReference>
<keyword evidence="15" id="KW-1185">Reference proteome</keyword>
<evidence type="ECO:0000256" key="7">
    <source>
        <dbReference type="ARBA" id="ARBA00022989"/>
    </source>
</evidence>
<comment type="cofactor">
    <cofactor evidence="1 12">
        <name>heme</name>
        <dbReference type="ChEBI" id="CHEBI:30413"/>
    </cofactor>
</comment>
<keyword evidence="7" id="KW-1133">Transmembrane helix</keyword>
<evidence type="ECO:0000256" key="1">
    <source>
        <dbReference type="ARBA" id="ARBA00001971"/>
    </source>
</evidence>
<dbReference type="Gene3D" id="1.10.630.10">
    <property type="entry name" value="Cytochrome P450"/>
    <property type="match status" value="1"/>
</dbReference>
<evidence type="ECO:0000256" key="6">
    <source>
        <dbReference type="ARBA" id="ARBA00022723"/>
    </source>
</evidence>
<dbReference type="InterPro" id="IPR001128">
    <property type="entry name" value="Cyt_P450"/>
</dbReference>
<sequence>MEITFESLFYMILIFFLSSILGRKFLSSAKTQNRSSSRLPPGPKGLPIIGHLHLLNNTPHQTFHNLCNRYGPFIHVRLGSVFCIVASSAEYAKETLVTNGLAFASRSVNIASDLLTYGSAGFGFAPYGPQWKLLKKLVFTDLLSDKNIAQLKYVRSDEASRLVLMLLDKARASSSSGSVVNVSNEVTMLSNNIISRMMWNLRCSGEDEEGKEIISIIRDCTEILAQFNLSDFIRFLGKFDLQGIRKRAMMIHSRYDAILEIIINKQLEERKKMKQERKLQGDVNRDEHKSNNFLNILLDAMEDENAKTRVTIENIKALMFDFLNAGTDTSATVVEWSLSELINHPKIMDKARQEIDTIVGRDRLIQESDLPNLPYLQAIFKEALRLHPPVTLFARESLQDCKVGCYDIPAKTVLFLNVWSINRDPNYWKTPLEFRPERFMRDNDQKEDDDKEHLLEYKGNHFDYLPFGAGRRGCPGMSLAALISPRILALLIQCFNWKIAPNDDGVVPKLVDLTERPGLTVPKLHPLMLIPSVRLNPFPTSLDQ</sequence>
<dbReference type="PANTHER" id="PTHR47944">
    <property type="entry name" value="CYTOCHROME P450 98A9"/>
    <property type="match status" value="1"/>
</dbReference>
<dbReference type="GO" id="GO:0044550">
    <property type="term" value="P:secondary metabolite biosynthetic process"/>
    <property type="evidence" value="ECO:0007669"/>
    <property type="project" value="UniProtKB-ARBA"/>
</dbReference>
<dbReference type="Pfam" id="PF00067">
    <property type="entry name" value="p450"/>
    <property type="match status" value="1"/>
</dbReference>
<dbReference type="InterPro" id="IPR036396">
    <property type="entry name" value="Cyt_P450_sf"/>
</dbReference>
<reference evidence="14 15" key="1">
    <citation type="submission" date="2020-06" db="EMBL/GenBank/DDBJ databases">
        <title>Transcriptomic and genomic resources for Thalictrum thalictroides and T. hernandezii: Facilitating candidate gene discovery in an emerging model plant lineage.</title>
        <authorList>
            <person name="Arias T."/>
            <person name="Riano-Pachon D.M."/>
            <person name="Di Stilio V.S."/>
        </authorList>
    </citation>
    <scope>NUCLEOTIDE SEQUENCE [LARGE SCALE GENOMIC DNA]</scope>
    <source>
        <strain evidence="15">cv. WT478/WT964</strain>
        <tissue evidence="14">Leaves</tissue>
    </source>
</reference>
<gene>
    <name evidence="14" type="ORF">FRX31_023707</name>
</gene>
<accession>A0A7J6VNM8</accession>
<evidence type="ECO:0000256" key="5">
    <source>
        <dbReference type="ARBA" id="ARBA00022692"/>
    </source>
</evidence>
<dbReference type="SUPFAM" id="SSF48264">
    <property type="entry name" value="Cytochrome P450"/>
    <property type="match status" value="1"/>
</dbReference>
<comment type="caution">
    <text evidence="14">The sequence shown here is derived from an EMBL/GenBank/DDBJ whole genome shotgun (WGS) entry which is preliminary data.</text>
</comment>
<dbReference type="PANTHER" id="PTHR47944:SF17">
    <property type="entry name" value="3,9-DIHYDROXYPTEROCARPAN 6A-MONOOXYGENASE"/>
    <property type="match status" value="1"/>
</dbReference>
<evidence type="ECO:0000256" key="10">
    <source>
        <dbReference type="ARBA" id="ARBA00023033"/>
    </source>
</evidence>
<keyword evidence="4 12" id="KW-0349">Heme</keyword>
<protein>
    <submittedName>
        <fullName evidence="14">Cytochrome p450</fullName>
    </submittedName>
</protein>
<keyword evidence="11" id="KW-0472">Membrane</keyword>
<keyword evidence="9 12" id="KW-0408">Iron</keyword>
<feature type="binding site" description="axial binding residue" evidence="12">
    <location>
        <position position="474"/>
    </location>
    <ligand>
        <name>heme</name>
        <dbReference type="ChEBI" id="CHEBI:30413"/>
    </ligand>
    <ligandPart>
        <name>Fe</name>
        <dbReference type="ChEBI" id="CHEBI:18248"/>
    </ligandPart>
</feature>
<evidence type="ECO:0000256" key="4">
    <source>
        <dbReference type="ARBA" id="ARBA00022617"/>
    </source>
</evidence>
<keyword evidence="10 13" id="KW-0503">Monooxygenase</keyword>
<dbReference type="GO" id="GO:0004497">
    <property type="term" value="F:monooxygenase activity"/>
    <property type="evidence" value="ECO:0007669"/>
    <property type="project" value="UniProtKB-KW"/>
</dbReference>
<keyword evidence="6 12" id="KW-0479">Metal-binding</keyword>
<keyword evidence="5" id="KW-0812">Transmembrane</keyword>
<evidence type="ECO:0000256" key="11">
    <source>
        <dbReference type="ARBA" id="ARBA00023136"/>
    </source>
</evidence>
<dbReference type="PRINTS" id="PR00385">
    <property type="entry name" value="P450"/>
</dbReference>
<keyword evidence="8 13" id="KW-0560">Oxidoreductase</keyword>
<proteinExistence type="inferred from homology"/>
<dbReference type="GO" id="GO:0016705">
    <property type="term" value="F:oxidoreductase activity, acting on paired donors, with incorporation or reduction of molecular oxygen"/>
    <property type="evidence" value="ECO:0007669"/>
    <property type="project" value="InterPro"/>
</dbReference>
<evidence type="ECO:0000256" key="8">
    <source>
        <dbReference type="ARBA" id="ARBA00023002"/>
    </source>
</evidence>
<dbReference type="GO" id="GO:0005506">
    <property type="term" value="F:iron ion binding"/>
    <property type="evidence" value="ECO:0007669"/>
    <property type="project" value="InterPro"/>
</dbReference>
<evidence type="ECO:0000313" key="15">
    <source>
        <dbReference type="Proteomes" id="UP000554482"/>
    </source>
</evidence>
<dbReference type="OrthoDB" id="1103324at2759"/>
<dbReference type="EMBL" id="JABWDY010028931">
    <property type="protein sequence ID" value="KAF5186706.1"/>
    <property type="molecule type" value="Genomic_DNA"/>
</dbReference>
<comment type="similarity">
    <text evidence="3 13">Belongs to the cytochrome P450 family.</text>
</comment>
<evidence type="ECO:0000313" key="14">
    <source>
        <dbReference type="EMBL" id="KAF5186706.1"/>
    </source>
</evidence>
<dbReference type="AlphaFoldDB" id="A0A7J6VNM8"/>
<dbReference type="Proteomes" id="UP000554482">
    <property type="component" value="Unassembled WGS sequence"/>
</dbReference>
<evidence type="ECO:0000256" key="3">
    <source>
        <dbReference type="ARBA" id="ARBA00010617"/>
    </source>
</evidence>
<dbReference type="PROSITE" id="PS00086">
    <property type="entry name" value="CYTOCHROME_P450"/>
    <property type="match status" value="1"/>
</dbReference>
<dbReference type="PRINTS" id="PR00463">
    <property type="entry name" value="EP450I"/>
</dbReference>
<evidence type="ECO:0000256" key="12">
    <source>
        <dbReference type="PIRSR" id="PIRSR602401-1"/>
    </source>
</evidence>
<evidence type="ECO:0000256" key="9">
    <source>
        <dbReference type="ARBA" id="ARBA00023004"/>
    </source>
</evidence>
<evidence type="ECO:0000256" key="13">
    <source>
        <dbReference type="RuleBase" id="RU000461"/>
    </source>
</evidence>